<reference evidence="2 3" key="1">
    <citation type="submission" date="2014-04" db="EMBL/GenBank/DDBJ databases">
        <title>Whole genome of Muricauda olearia.</title>
        <authorList>
            <person name="Zhang X.-H."/>
            <person name="Tang K."/>
        </authorList>
    </citation>
    <scope>NUCLEOTIDE SEQUENCE [LARGE SCALE GENOMIC DNA]</scope>
    <source>
        <strain evidence="2 3">Th120</strain>
    </source>
</reference>
<feature type="domain" description="Zinc-ribbon 15" evidence="1">
    <location>
        <begin position="20"/>
        <end position="68"/>
    </location>
</feature>
<evidence type="ECO:0000259" key="1">
    <source>
        <dbReference type="Pfam" id="PF17032"/>
    </source>
</evidence>
<gene>
    <name evidence="2" type="ORF">DN53_15725</name>
</gene>
<name>A0A444VK42_9FLAO</name>
<sequence>MILFFGTKSGKKEAKTLHNVACPHCHQTGTLTAVRQANQAHVFWIPVFTINNTSYAECSHCKRVYYKEEFTPEMEQALISSK</sequence>
<dbReference type="Pfam" id="PF17032">
    <property type="entry name" value="Zn_ribbon_15"/>
    <property type="match status" value="1"/>
</dbReference>
<keyword evidence="3" id="KW-1185">Reference proteome</keyword>
<dbReference type="AlphaFoldDB" id="A0A444VK42"/>
<dbReference type="RefSeq" id="WP_129654668.1">
    <property type="nucleotide sequence ID" value="NZ_ML142911.1"/>
</dbReference>
<dbReference type="EMBL" id="JJMP01000007">
    <property type="protein sequence ID" value="RYC51080.1"/>
    <property type="molecule type" value="Genomic_DNA"/>
</dbReference>
<dbReference type="Proteomes" id="UP000290261">
    <property type="component" value="Unassembled WGS sequence"/>
</dbReference>
<dbReference type="InterPro" id="IPR031493">
    <property type="entry name" value="Zinc_ribbon_15"/>
</dbReference>
<comment type="caution">
    <text evidence="2">The sequence shown here is derived from an EMBL/GenBank/DDBJ whole genome shotgun (WGS) entry which is preliminary data.</text>
</comment>
<accession>A0A444VK42</accession>
<evidence type="ECO:0000313" key="2">
    <source>
        <dbReference type="EMBL" id="RYC51080.1"/>
    </source>
</evidence>
<evidence type="ECO:0000313" key="3">
    <source>
        <dbReference type="Proteomes" id="UP000290261"/>
    </source>
</evidence>
<protein>
    <recommendedName>
        <fullName evidence="1">Zinc-ribbon 15 domain-containing protein</fullName>
    </recommendedName>
</protein>
<organism evidence="2 3">
    <name type="scientific">Flagellimonas olearia</name>
    <dbReference type="NCBI Taxonomy" id="552546"/>
    <lineage>
        <taxon>Bacteria</taxon>
        <taxon>Pseudomonadati</taxon>
        <taxon>Bacteroidota</taxon>
        <taxon>Flavobacteriia</taxon>
        <taxon>Flavobacteriales</taxon>
        <taxon>Flavobacteriaceae</taxon>
        <taxon>Flagellimonas</taxon>
    </lineage>
</organism>
<proteinExistence type="predicted"/>